<dbReference type="GO" id="GO:0003677">
    <property type="term" value="F:DNA binding"/>
    <property type="evidence" value="ECO:0007669"/>
    <property type="project" value="InterPro"/>
</dbReference>
<dbReference type="InterPro" id="IPR010093">
    <property type="entry name" value="SinI_DNA-bd"/>
</dbReference>
<evidence type="ECO:0000313" key="3">
    <source>
        <dbReference type="EMBL" id="SHH97743.1"/>
    </source>
</evidence>
<dbReference type="InterPro" id="IPR024370">
    <property type="entry name" value="PBP_domain"/>
</dbReference>
<dbReference type="Proteomes" id="UP000184447">
    <property type="component" value="Unassembled WGS sequence"/>
</dbReference>
<accession>A0A1M5XEW2</accession>
<evidence type="ECO:0000259" key="2">
    <source>
        <dbReference type="Pfam" id="PF12728"/>
    </source>
</evidence>
<dbReference type="PANTHER" id="PTHR38431:SF1">
    <property type="entry name" value="BLL2305 PROTEIN"/>
    <property type="match status" value="1"/>
</dbReference>
<dbReference type="STRING" id="1121316.SAMN02745207_03565"/>
<dbReference type="SUPFAM" id="SSF53850">
    <property type="entry name" value="Periplasmic binding protein-like II"/>
    <property type="match status" value="1"/>
</dbReference>
<dbReference type="PANTHER" id="PTHR38431">
    <property type="entry name" value="BLL2305 PROTEIN"/>
    <property type="match status" value="1"/>
</dbReference>
<name>A0A1M5XEW2_9CLOT</name>
<evidence type="ECO:0000259" key="1">
    <source>
        <dbReference type="Pfam" id="PF12727"/>
    </source>
</evidence>
<dbReference type="NCBIfam" id="TIGR01764">
    <property type="entry name" value="excise"/>
    <property type="match status" value="1"/>
</dbReference>
<dbReference type="Gene3D" id="3.40.190.10">
    <property type="entry name" value="Periplasmic binding protein-like II"/>
    <property type="match status" value="1"/>
</dbReference>
<feature type="domain" description="PBP" evidence="1">
    <location>
        <begin position="115"/>
        <end position="305"/>
    </location>
</feature>
<gene>
    <name evidence="3" type="ORF">SAMN02745207_03565</name>
</gene>
<dbReference type="AlphaFoldDB" id="A0A1M5XEW2"/>
<dbReference type="RefSeq" id="WP_073340183.1">
    <property type="nucleotide sequence ID" value="NZ_FQXM01000027.1"/>
</dbReference>
<dbReference type="Pfam" id="PF12728">
    <property type="entry name" value="HTH_17"/>
    <property type="match status" value="1"/>
</dbReference>
<sequence>MNQNNPLTAEEVSQILKIAKNTVYELIKRGELPAYKVGRKLRINSKDLDYYMNGSTGKSSIPEINNETSNNKHDVIFQPEISNTQNKFYNFNTQKINQNSIVLCGRDPILDLMSNHLQKNSNGIPVLRSYVGSFDGLLSLYKGSAQIVSSHLWDSDTNTYNVPYVRRFLPGIPCIIIHLAKRYQGFYIAKGNPKNINTWVDLTRNDISFINVEKGTGSRVLLDEKLRNLCISSSDINGYNNEEVSHLSVASAIGRGTADVSIGSENLSKQVSNIDFIPMQQENYDLVIKKSDMNLPIFQMLYQLIKSETFISELKGLGNYDLSDTGMIVAET</sequence>
<protein>
    <submittedName>
        <fullName evidence="3">Putative molybdopterin biosynthesis protein</fullName>
    </submittedName>
</protein>
<evidence type="ECO:0000313" key="4">
    <source>
        <dbReference type="Proteomes" id="UP000184447"/>
    </source>
</evidence>
<dbReference type="OrthoDB" id="9804758at2"/>
<keyword evidence="4" id="KW-1185">Reference proteome</keyword>
<organism evidence="3 4">
    <name type="scientific">Clostridium grantii DSM 8605</name>
    <dbReference type="NCBI Taxonomy" id="1121316"/>
    <lineage>
        <taxon>Bacteria</taxon>
        <taxon>Bacillati</taxon>
        <taxon>Bacillota</taxon>
        <taxon>Clostridia</taxon>
        <taxon>Eubacteriales</taxon>
        <taxon>Clostridiaceae</taxon>
        <taxon>Clostridium</taxon>
    </lineage>
</organism>
<proteinExistence type="predicted"/>
<dbReference type="EMBL" id="FQXM01000027">
    <property type="protein sequence ID" value="SHH97743.1"/>
    <property type="molecule type" value="Genomic_DNA"/>
</dbReference>
<feature type="domain" description="Helix-turn-helix" evidence="2">
    <location>
        <begin position="7"/>
        <end position="53"/>
    </location>
</feature>
<dbReference type="Pfam" id="PF12727">
    <property type="entry name" value="PBP_like"/>
    <property type="match status" value="1"/>
</dbReference>
<reference evidence="3 4" key="1">
    <citation type="submission" date="2016-11" db="EMBL/GenBank/DDBJ databases">
        <authorList>
            <person name="Jaros S."/>
            <person name="Januszkiewicz K."/>
            <person name="Wedrychowicz H."/>
        </authorList>
    </citation>
    <scope>NUCLEOTIDE SEQUENCE [LARGE SCALE GENOMIC DNA]</scope>
    <source>
        <strain evidence="3 4">DSM 8605</strain>
    </source>
</reference>
<dbReference type="InterPro" id="IPR041657">
    <property type="entry name" value="HTH_17"/>
</dbReference>